<name>A0A0D0C0H9_9AGAR</name>
<sequence>MDPRHTAVWLENPLMEILNNHPTCSSHAADPFFDRISDRLELFSKKFNVIFPKMLMNLMTMNVPSCSVESG</sequence>
<proteinExistence type="predicted"/>
<evidence type="ECO:0000313" key="1">
    <source>
        <dbReference type="EMBL" id="KIK51082.1"/>
    </source>
</evidence>
<gene>
    <name evidence="1" type="ORF">GYMLUDRAFT_50760</name>
</gene>
<dbReference type="HOGENOM" id="CLU_2740277_0_0_1"/>
<reference evidence="1 2" key="1">
    <citation type="submission" date="2014-04" db="EMBL/GenBank/DDBJ databases">
        <title>Evolutionary Origins and Diversification of the Mycorrhizal Mutualists.</title>
        <authorList>
            <consortium name="DOE Joint Genome Institute"/>
            <consortium name="Mycorrhizal Genomics Consortium"/>
            <person name="Kohler A."/>
            <person name="Kuo A."/>
            <person name="Nagy L.G."/>
            <person name="Floudas D."/>
            <person name="Copeland A."/>
            <person name="Barry K.W."/>
            <person name="Cichocki N."/>
            <person name="Veneault-Fourrey C."/>
            <person name="LaButti K."/>
            <person name="Lindquist E.A."/>
            <person name="Lipzen A."/>
            <person name="Lundell T."/>
            <person name="Morin E."/>
            <person name="Murat C."/>
            <person name="Riley R."/>
            <person name="Ohm R."/>
            <person name="Sun H."/>
            <person name="Tunlid A."/>
            <person name="Henrissat B."/>
            <person name="Grigoriev I.V."/>
            <person name="Hibbett D.S."/>
            <person name="Martin F."/>
        </authorList>
    </citation>
    <scope>NUCLEOTIDE SEQUENCE [LARGE SCALE GENOMIC DNA]</scope>
    <source>
        <strain evidence="1 2">FD-317 M1</strain>
    </source>
</reference>
<evidence type="ECO:0000313" key="2">
    <source>
        <dbReference type="Proteomes" id="UP000053593"/>
    </source>
</evidence>
<protein>
    <submittedName>
        <fullName evidence="1">Uncharacterized protein</fullName>
    </submittedName>
</protein>
<dbReference type="AlphaFoldDB" id="A0A0D0C0H9"/>
<dbReference type="Proteomes" id="UP000053593">
    <property type="component" value="Unassembled WGS sequence"/>
</dbReference>
<organism evidence="1 2">
    <name type="scientific">Collybiopsis luxurians FD-317 M1</name>
    <dbReference type="NCBI Taxonomy" id="944289"/>
    <lineage>
        <taxon>Eukaryota</taxon>
        <taxon>Fungi</taxon>
        <taxon>Dikarya</taxon>
        <taxon>Basidiomycota</taxon>
        <taxon>Agaricomycotina</taxon>
        <taxon>Agaricomycetes</taxon>
        <taxon>Agaricomycetidae</taxon>
        <taxon>Agaricales</taxon>
        <taxon>Marasmiineae</taxon>
        <taxon>Omphalotaceae</taxon>
        <taxon>Collybiopsis</taxon>
        <taxon>Collybiopsis luxurians</taxon>
    </lineage>
</organism>
<keyword evidence="2" id="KW-1185">Reference proteome</keyword>
<dbReference type="EMBL" id="KN834873">
    <property type="protein sequence ID" value="KIK51082.1"/>
    <property type="molecule type" value="Genomic_DNA"/>
</dbReference>
<accession>A0A0D0C0H9</accession>